<evidence type="ECO:0000256" key="1">
    <source>
        <dbReference type="SAM" id="Coils"/>
    </source>
</evidence>
<sequence length="361" mass="40385">MASRKPSTLLKGQKSASEDSQNSRNENSGNDSGTRVKAKSAGTIVKSRYLQTERKTMTKNSVLNESTFLPPRPASPRVRSAQKPRAGTPPRRSVAVMSDLTQTPMITSILDSSKSAGNVFQSTVLDGHSIHPDFDVSVIKVLQQQQQPPPPVEPETEKKILEMQTFLLTYITAKLEHSLKLLKEEAETDLLTKAEEVEQMRARVNEKKRQYHVLEKRKQLNSLLDLQITSLTPLAAAAEQFAQEYRSFATAIDTTRHELPVKNIHIEEDRGQFLDGAVVSLKESEQILQQYTRDIPADTEVTSECLKDMKNTAEDLSQQLHRGFSDVLELSSLVGRETVHIQQSIEEDKLGFTAAQNLYCA</sequence>
<feature type="compositionally biased region" description="Polar residues" evidence="2">
    <location>
        <begin position="14"/>
        <end position="33"/>
    </location>
</feature>
<dbReference type="InParanoid" id="A0A6J2W836"/>
<gene>
    <name evidence="4" type="primary">haus8</name>
</gene>
<dbReference type="GeneID" id="115820637"/>
<evidence type="ECO:0000313" key="3">
    <source>
        <dbReference type="Proteomes" id="UP000504632"/>
    </source>
</evidence>
<dbReference type="GO" id="GO:0051225">
    <property type="term" value="P:spindle assembly"/>
    <property type="evidence" value="ECO:0007669"/>
    <property type="project" value="TreeGrafter"/>
</dbReference>
<accession>A0A6J2W836</accession>
<dbReference type="Proteomes" id="UP000504632">
    <property type="component" value="Chromosome 9"/>
</dbReference>
<organism evidence="3 4">
    <name type="scientific">Chanos chanos</name>
    <name type="common">Milkfish</name>
    <name type="synonym">Mugil chanos</name>
    <dbReference type="NCBI Taxonomy" id="29144"/>
    <lineage>
        <taxon>Eukaryota</taxon>
        <taxon>Metazoa</taxon>
        <taxon>Chordata</taxon>
        <taxon>Craniata</taxon>
        <taxon>Vertebrata</taxon>
        <taxon>Euteleostomi</taxon>
        <taxon>Actinopterygii</taxon>
        <taxon>Neopterygii</taxon>
        <taxon>Teleostei</taxon>
        <taxon>Ostariophysi</taxon>
        <taxon>Gonorynchiformes</taxon>
        <taxon>Chanidae</taxon>
        <taxon>Chanos</taxon>
    </lineage>
</organism>
<dbReference type="AlphaFoldDB" id="A0A6J2W836"/>
<feature type="compositionally biased region" description="Polar residues" evidence="2">
    <location>
        <begin position="58"/>
        <end position="67"/>
    </location>
</feature>
<keyword evidence="3" id="KW-1185">Reference proteome</keyword>
<proteinExistence type="predicted"/>
<dbReference type="PANTHER" id="PTHR31807">
    <property type="entry name" value="AUGMIN FAMILY MEMBER"/>
    <property type="match status" value="1"/>
</dbReference>
<dbReference type="GO" id="GO:0007098">
    <property type="term" value="P:centrosome cycle"/>
    <property type="evidence" value="ECO:0007669"/>
    <property type="project" value="TreeGrafter"/>
</dbReference>
<dbReference type="GO" id="GO:0005880">
    <property type="term" value="C:nuclear microtubule"/>
    <property type="evidence" value="ECO:0007669"/>
    <property type="project" value="TreeGrafter"/>
</dbReference>
<dbReference type="PANTHER" id="PTHR31807:SF37">
    <property type="entry name" value="HAUS AUGMIN-LIKE COMPLEX SUBUNIT 8"/>
    <property type="match status" value="1"/>
</dbReference>
<name>A0A6J2W836_CHACN</name>
<dbReference type="GO" id="GO:0005813">
    <property type="term" value="C:centrosome"/>
    <property type="evidence" value="ECO:0007669"/>
    <property type="project" value="TreeGrafter"/>
</dbReference>
<dbReference type="GO" id="GO:0008017">
    <property type="term" value="F:microtubule binding"/>
    <property type="evidence" value="ECO:0007669"/>
    <property type="project" value="TreeGrafter"/>
</dbReference>
<keyword evidence="1" id="KW-0175">Coiled coil</keyword>
<dbReference type="CTD" id="93323"/>
<feature type="region of interest" description="Disordered" evidence="2">
    <location>
        <begin position="1"/>
        <end position="93"/>
    </location>
</feature>
<evidence type="ECO:0000313" key="4">
    <source>
        <dbReference type="RefSeq" id="XP_030640132.1"/>
    </source>
</evidence>
<evidence type="ECO:0000256" key="2">
    <source>
        <dbReference type="SAM" id="MobiDB-lite"/>
    </source>
</evidence>
<dbReference type="GO" id="GO:0005737">
    <property type="term" value="C:cytoplasm"/>
    <property type="evidence" value="ECO:0007669"/>
    <property type="project" value="TreeGrafter"/>
</dbReference>
<feature type="coiled-coil region" evidence="1">
    <location>
        <begin position="183"/>
        <end position="217"/>
    </location>
</feature>
<dbReference type="RefSeq" id="XP_030640132.1">
    <property type="nucleotide sequence ID" value="XM_030784272.1"/>
</dbReference>
<dbReference type="OrthoDB" id="10050218at2759"/>
<protein>
    <submittedName>
        <fullName evidence="4">HAUS augmin-like complex subunit 8</fullName>
    </submittedName>
</protein>
<reference evidence="4" key="1">
    <citation type="submission" date="2025-08" db="UniProtKB">
        <authorList>
            <consortium name="RefSeq"/>
        </authorList>
    </citation>
    <scope>IDENTIFICATION</scope>
</reference>